<organism evidence="1 2">
    <name type="scientific">Neokomagataea thailandica NBRC 106555</name>
    <dbReference type="NCBI Taxonomy" id="1223520"/>
    <lineage>
        <taxon>Bacteria</taxon>
        <taxon>Pseudomonadati</taxon>
        <taxon>Pseudomonadota</taxon>
        <taxon>Alphaproteobacteria</taxon>
        <taxon>Acetobacterales</taxon>
        <taxon>Acetobacteraceae</taxon>
        <taxon>Neokomagataea</taxon>
    </lineage>
</organism>
<protein>
    <submittedName>
        <fullName evidence="1">Uncharacterized protein</fullName>
    </submittedName>
</protein>
<evidence type="ECO:0000313" key="1">
    <source>
        <dbReference type="EMBL" id="GBR54779.1"/>
    </source>
</evidence>
<proteinExistence type="predicted"/>
<sequence>MDTLNEGKGRCLATSRLLIRPVRAVIELGAAGDVLSGAIRAVHHANRHGSVEDFIAIAFPTMRMGRETMLSGDDIELIGSDASLGRFLELEGIITLKRRGMLEDTSLDQVYADEGMIGAAYVRDRAVEKHTPGWIRRTEARAARRGKPLGKAVKQRENDLKSLVLTHGTTVLHIREVVGPFTDRPLHVSTYGFSGSGDPAILPVFPESARTVDNAD</sequence>
<gene>
    <name evidence="1" type="ORF">AA106555_1823</name>
</gene>
<evidence type="ECO:0000313" key="2">
    <source>
        <dbReference type="Proteomes" id="UP001062632"/>
    </source>
</evidence>
<comment type="caution">
    <text evidence="1">The sequence shown here is derived from an EMBL/GenBank/DDBJ whole genome shotgun (WGS) entry which is preliminary data.</text>
</comment>
<accession>A0ABQ0QS23</accession>
<name>A0ABQ0QS23_9PROT</name>
<reference evidence="1 2" key="1">
    <citation type="submission" date="2013-04" db="EMBL/GenBank/DDBJ databases">
        <title>The genome sequencing project of 58 acetic acid bacteria.</title>
        <authorList>
            <person name="Okamoto-Kainuma A."/>
            <person name="Ishikawa M."/>
            <person name="Umino S."/>
            <person name="Koizumi Y."/>
            <person name="Shiwa Y."/>
            <person name="Yoshikawa H."/>
            <person name="Matsutani M."/>
            <person name="Matsushita K."/>
        </authorList>
    </citation>
    <scope>NUCLEOTIDE SEQUENCE [LARGE SCALE GENOMIC DNA]</scope>
    <source>
        <strain evidence="1 2">NBRC 106555</strain>
    </source>
</reference>
<dbReference type="EMBL" id="BAQC01000070">
    <property type="protein sequence ID" value="GBR54779.1"/>
    <property type="molecule type" value="Genomic_DNA"/>
</dbReference>
<dbReference type="Proteomes" id="UP001062632">
    <property type="component" value="Unassembled WGS sequence"/>
</dbReference>
<keyword evidence="2" id="KW-1185">Reference proteome</keyword>
<dbReference type="RefSeq" id="WP_170211111.1">
    <property type="nucleotide sequence ID" value="NZ_BAQC01000070.1"/>
</dbReference>